<proteinExistence type="predicted"/>
<dbReference type="PANTHER" id="PTHR40278:SF1">
    <property type="entry name" value="DNA UTILIZATION PROTEIN HOFN"/>
    <property type="match status" value="1"/>
</dbReference>
<name>A0ABR6WMW4_9FIRM</name>
<dbReference type="InterPro" id="IPR052534">
    <property type="entry name" value="Extracell_DNA_Util/SecSys_Comp"/>
</dbReference>
<dbReference type="RefSeq" id="WP_148602951.1">
    <property type="nucleotide sequence ID" value="NZ_RXYB01000005.1"/>
</dbReference>
<protein>
    <recommendedName>
        <fullName evidence="3">PilN domain-containing protein</fullName>
    </recommendedName>
</protein>
<gene>
    <name evidence="1" type="ORF">GH807_12390</name>
</gene>
<sequence>MKTEINLLPIRSRKKKMGKISGRKLWILAIWGTAILFLMAYGSLVVMNQVLLNRIQQVEEVIKNKSGDQIIYQNISDQNELLEYQNKLEKVLTRNKDTSLKALNGVNDSLPPGVNLIEYTYIDGELTVSGRTKNQEDIFQFRDKLMTQELFKNVSIQDTAKKSLLEAEHKNTINEVSNENIWEFTFEIETTEVQYE</sequence>
<evidence type="ECO:0008006" key="3">
    <source>
        <dbReference type="Google" id="ProtNLM"/>
    </source>
</evidence>
<dbReference type="InterPro" id="IPR007813">
    <property type="entry name" value="PilN"/>
</dbReference>
<dbReference type="Pfam" id="PF05137">
    <property type="entry name" value="PilN"/>
    <property type="match status" value="1"/>
</dbReference>
<evidence type="ECO:0000313" key="1">
    <source>
        <dbReference type="EMBL" id="MBC3797843.1"/>
    </source>
</evidence>
<reference evidence="1 2" key="1">
    <citation type="journal article" date="2020" name="mSystems">
        <title>Defining Genomic and Predicted Metabolic Features of the Acetobacterium Genus.</title>
        <authorList>
            <person name="Ross D.E."/>
            <person name="Marshall C.W."/>
            <person name="Gulliver D."/>
            <person name="May H.D."/>
            <person name="Norman R.S."/>
        </authorList>
    </citation>
    <scope>NUCLEOTIDE SEQUENCE [LARGE SCALE GENOMIC DNA]</scope>
    <source>
        <strain evidence="1 2">DSM 9173</strain>
    </source>
</reference>
<dbReference type="PANTHER" id="PTHR40278">
    <property type="entry name" value="DNA UTILIZATION PROTEIN HOFN"/>
    <property type="match status" value="1"/>
</dbReference>
<dbReference type="EMBL" id="WJBB01000016">
    <property type="protein sequence ID" value="MBC3797843.1"/>
    <property type="molecule type" value="Genomic_DNA"/>
</dbReference>
<evidence type="ECO:0000313" key="2">
    <source>
        <dbReference type="Proteomes" id="UP000653358"/>
    </source>
</evidence>
<keyword evidence="2" id="KW-1185">Reference proteome</keyword>
<comment type="caution">
    <text evidence="1">The sequence shown here is derived from an EMBL/GenBank/DDBJ whole genome shotgun (WGS) entry which is preliminary data.</text>
</comment>
<organism evidence="1 2">
    <name type="scientific">Acetobacterium tundrae</name>
    <dbReference type="NCBI Taxonomy" id="132932"/>
    <lineage>
        <taxon>Bacteria</taxon>
        <taxon>Bacillati</taxon>
        <taxon>Bacillota</taxon>
        <taxon>Clostridia</taxon>
        <taxon>Eubacteriales</taxon>
        <taxon>Eubacteriaceae</taxon>
        <taxon>Acetobacterium</taxon>
    </lineage>
</organism>
<dbReference type="Proteomes" id="UP000653358">
    <property type="component" value="Unassembled WGS sequence"/>
</dbReference>
<accession>A0ABR6WMW4</accession>